<feature type="domain" description="Spc7 kinetochore protein" evidence="3">
    <location>
        <begin position="543"/>
        <end position="854"/>
    </location>
</feature>
<evidence type="ECO:0000259" key="3">
    <source>
        <dbReference type="SMART" id="SM00787"/>
    </source>
</evidence>
<evidence type="ECO:0000256" key="1">
    <source>
        <dbReference type="SAM" id="Coils"/>
    </source>
</evidence>
<keyword evidence="1" id="KW-0175">Coiled coil</keyword>
<feature type="region of interest" description="Disordered" evidence="2">
    <location>
        <begin position="430"/>
        <end position="462"/>
    </location>
</feature>
<reference evidence="4 5" key="2">
    <citation type="submission" date="2016-05" db="EMBL/GenBank/DDBJ databases">
        <title>Lineage-specific infection strategies underlie the spectrum of fungal disease in amphibians.</title>
        <authorList>
            <person name="Cuomo C.A."/>
            <person name="Farrer R.A."/>
            <person name="James T."/>
            <person name="Longcore J."/>
            <person name="Birren B."/>
        </authorList>
    </citation>
    <scope>NUCLEOTIDE SEQUENCE [LARGE SCALE GENOMIC DNA]</scope>
    <source>
        <strain evidence="4 5">JEL423</strain>
    </source>
</reference>
<dbReference type="STRING" id="403673.A0A177WP16"/>
<dbReference type="GO" id="GO:0007094">
    <property type="term" value="P:mitotic spindle assembly checkpoint signaling"/>
    <property type="evidence" value="ECO:0007669"/>
    <property type="project" value="TreeGrafter"/>
</dbReference>
<dbReference type="GO" id="GO:0000776">
    <property type="term" value="C:kinetochore"/>
    <property type="evidence" value="ECO:0007669"/>
    <property type="project" value="TreeGrafter"/>
</dbReference>
<name>A0A177WP16_BATDL</name>
<feature type="compositionally biased region" description="Polar residues" evidence="2">
    <location>
        <begin position="350"/>
        <end position="362"/>
    </location>
</feature>
<dbReference type="VEuPathDB" id="FungiDB:BDEG_24819"/>
<feature type="coiled-coil region" evidence="1">
    <location>
        <begin position="748"/>
        <end position="803"/>
    </location>
</feature>
<evidence type="ECO:0000313" key="5">
    <source>
        <dbReference type="Proteomes" id="UP000077115"/>
    </source>
</evidence>
<dbReference type="GO" id="GO:1990758">
    <property type="term" value="P:mitotic sister chromatid biorientation"/>
    <property type="evidence" value="ECO:0007669"/>
    <property type="project" value="TreeGrafter"/>
</dbReference>
<evidence type="ECO:0000313" key="4">
    <source>
        <dbReference type="EMBL" id="OAJ41180.1"/>
    </source>
</evidence>
<feature type="region of interest" description="Disordered" evidence="2">
    <location>
        <begin position="306"/>
        <end position="363"/>
    </location>
</feature>
<reference evidence="4 5" key="1">
    <citation type="submission" date="2006-10" db="EMBL/GenBank/DDBJ databases">
        <title>The Genome Sequence of Batrachochytrium dendrobatidis JEL423.</title>
        <authorList>
            <consortium name="The Broad Institute Genome Sequencing Platform"/>
            <person name="Birren B."/>
            <person name="Lander E."/>
            <person name="Galagan J."/>
            <person name="Cuomo C."/>
            <person name="Devon K."/>
            <person name="Jaffe D."/>
            <person name="Butler J."/>
            <person name="Alvarez P."/>
            <person name="Gnerre S."/>
            <person name="Grabherr M."/>
            <person name="Kleber M."/>
            <person name="Mauceli E."/>
            <person name="Brockman W."/>
            <person name="Young S."/>
            <person name="LaButti K."/>
            <person name="Sykes S."/>
            <person name="DeCaprio D."/>
            <person name="Crawford M."/>
            <person name="Koehrsen M."/>
            <person name="Engels R."/>
            <person name="Montgomery P."/>
            <person name="Pearson M."/>
            <person name="Howarth C."/>
            <person name="Larson L."/>
            <person name="White J."/>
            <person name="O'Leary S."/>
            <person name="Kodira C."/>
            <person name="Zeng Q."/>
            <person name="Yandava C."/>
            <person name="Alvarado L."/>
            <person name="Longcore J."/>
            <person name="James T."/>
        </authorList>
    </citation>
    <scope>NUCLEOTIDE SEQUENCE [LARGE SCALE GENOMIC DNA]</scope>
    <source>
        <strain evidence="4 5">JEL423</strain>
    </source>
</reference>
<dbReference type="PANTHER" id="PTHR28260">
    <property type="entry name" value="SPINDLE POLE BODY COMPONENT SPC105"/>
    <property type="match status" value="1"/>
</dbReference>
<dbReference type="GO" id="GO:0034501">
    <property type="term" value="P:protein localization to kinetochore"/>
    <property type="evidence" value="ECO:0007669"/>
    <property type="project" value="TreeGrafter"/>
</dbReference>
<dbReference type="Pfam" id="PF08317">
    <property type="entry name" value="Spc7"/>
    <property type="match status" value="1"/>
</dbReference>
<evidence type="ECO:0000256" key="2">
    <source>
        <dbReference type="SAM" id="MobiDB-lite"/>
    </source>
</evidence>
<gene>
    <name evidence="4" type="ORF">BDEG_24819</name>
</gene>
<dbReference type="AlphaFoldDB" id="A0A177WP16"/>
<dbReference type="OrthoDB" id="5592879at2759"/>
<dbReference type="EMBL" id="DS022305">
    <property type="protein sequence ID" value="OAJ41180.1"/>
    <property type="molecule type" value="Genomic_DNA"/>
</dbReference>
<feature type="compositionally biased region" description="Polar residues" evidence="2">
    <location>
        <begin position="308"/>
        <end position="323"/>
    </location>
</feature>
<protein>
    <recommendedName>
        <fullName evidence="3">Spc7 kinetochore protein domain-containing protein</fullName>
    </recommendedName>
</protein>
<feature type="compositionally biased region" description="Polar residues" evidence="2">
    <location>
        <begin position="430"/>
        <end position="454"/>
    </location>
</feature>
<accession>A0A177WP16</accession>
<dbReference type="SMART" id="SM00787">
    <property type="entry name" value="Spc7"/>
    <property type="match status" value="1"/>
</dbReference>
<sequence length="1044" mass="116533">MNHYNAAKAAEESTISGNYSLSSDDMDLTAAHGTIISNQSITKLAELLRKDESTPRISGRSTYSVVASPDIVDSPLNSRFSRRDSIAPFFISLKNQLEAIPPLSPRRNQSPAPVSVSKSAVNRRDSVACFFQNQTAPSPLAKSTLFQDVESGAYSDDLEEEASQMMDLASETGEVTPSQESHYMSVSNTMSLDCAQDTLLSNQELKMSVDEDPTDLCDMSLDIVATQSSTTSMDTGNTQELTMSQSSMDISVLETTKTQGLVASHTNTKFANIVDTNDTITRFFSAPASSTTGNISSEFLASREQSKPEISTYETTTQNNAVAVSTPVRRVMSRQTGQRKSPAPDMPTKSPRSGVSKKQSTPAILKSVLKKTPSTNKEMIELTPTAVHFDVGSPITRSRSKTMKSPAIHQGLTFHSASKASTNSLHKKLVNQSATSTPLATRSESNAAVSSPVISKSESRRKSRKSISAKKLDIFSPEENVESASYPDACQIEQTLESPVAFDTSLQILDDDTAKEEQQLDIPDIEDEDNLLDEHMSVVESSFFKDTEAISVGQIKTLKEFLLATGIEFMGSLTTRLRRDTNAFQSNSECPTIHEYLKATCLYFPELEIYEFACRELTQSINDGNLTLQDIEESATKNPPLIFFEYEHASHEERDDMINSLRLSKSYARLEAKQSWYSWRGQLIDPMQAALGENCKRFSWDKLLMDEYVKQFSILNESATTYRDTLRQKTIEMQTAQAKAIEIETARVAELTKLQAEQIAELEHLTRELEDLRLQSQEETASIAQANVLIAELVQDIAKYEEVSKDLMVFDPEELPHLRHEYKTIVLTHLWRPLEISMARHIFVFDDVVEVAFYKQGNGYSLKLALLKQLKESKLSKTWLQTQTGFQVVDGIGAQNIQDILDKYEQLHSVFHKWPQMKQVLDDIAYTFENLKVFWREFEQTRHMCPLISIEQPAKPGSSLSVRCPFFAFSSKTRFHLQMGFGDGNNDGLFHYPCGLRSSQFELQYGNISSETLLSVIANVDMGNTVSGMGLLPSLCLAVMKCIQ</sequence>
<proteinExistence type="predicted"/>
<organism evidence="4 5">
    <name type="scientific">Batrachochytrium dendrobatidis (strain JEL423)</name>
    <dbReference type="NCBI Taxonomy" id="403673"/>
    <lineage>
        <taxon>Eukaryota</taxon>
        <taxon>Fungi</taxon>
        <taxon>Fungi incertae sedis</taxon>
        <taxon>Chytridiomycota</taxon>
        <taxon>Chytridiomycota incertae sedis</taxon>
        <taxon>Chytridiomycetes</taxon>
        <taxon>Rhizophydiales</taxon>
        <taxon>Rhizophydiales incertae sedis</taxon>
        <taxon>Batrachochytrium</taxon>
    </lineage>
</organism>
<dbReference type="Proteomes" id="UP000077115">
    <property type="component" value="Unassembled WGS sequence"/>
</dbReference>
<dbReference type="InterPro" id="IPR033338">
    <property type="entry name" value="Spc105/Spc7"/>
</dbReference>
<dbReference type="InterPro" id="IPR013253">
    <property type="entry name" value="Spc7_domain"/>
</dbReference>
<dbReference type="PANTHER" id="PTHR28260:SF1">
    <property type="entry name" value="SPINDLE POLE BODY COMPONENT SPC105"/>
    <property type="match status" value="1"/>
</dbReference>